<organism evidence="1 2">
    <name type="scientific">Planotetraspora kaengkrachanensis</name>
    <dbReference type="NCBI Taxonomy" id="575193"/>
    <lineage>
        <taxon>Bacteria</taxon>
        <taxon>Bacillati</taxon>
        <taxon>Actinomycetota</taxon>
        <taxon>Actinomycetes</taxon>
        <taxon>Streptosporangiales</taxon>
        <taxon>Streptosporangiaceae</taxon>
        <taxon>Planotetraspora</taxon>
    </lineage>
</organism>
<gene>
    <name evidence="1" type="ORF">Pka01_56560</name>
</gene>
<evidence type="ECO:0000313" key="1">
    <source>
        <dbReference type="EMBL" id="GIG82529.1"/>
    </source>
</evidence>
<sequence>MRADAVKVVEVSVSNSGVASTGVNVLMMFVESRRGRTGLESALVLGVAVPALAAEVGRPADAQATAAAAAHMRRRPALREPAAEIFVREINLDFLRVRFGLQGVARRRRAPEITAGGQRRAGRRVFGKDKQMLYLSKRNSHYAVFLGTSAFGRLIPISGLVVGSGRDGSRRLKPSRYRRKTAGVHIADRCLGHAQPGTVPDSTSVSLTRYAEGVPMIEKVSP</sequence>
<dbReference type="Proteomes" id="UP000630097">
    <property type="component" value="Unassembled WGS sequence"/>
</dbReference>
<proteinExistence type="predicted"/>
<keyword evidence="2" id="KW-1185">Reference proteome</keyword>
<dbReference type="AlphaFoldDB" id="A0A8J3VA38"/>
<accession>A0A8J3VA38</accession>
<protein>
    <submittedName>
        <fullName evidence="1">Uncharacterized protein</fullName>
    </submittedName>
</protein>
<name>A0A8J3VA38_9ACTN</name>
<comment type="caution">
    <text evidence="1">The sequence shown here is derived from an EMBL/GenBank/DDBJ whole genome shotgun (WGS) entry which is preliminary data.</text>
</comment>
<evidence type="ECO:0000313" key="2">
    <source>
        <dbReference type="Proteomes" id="UP000630097"/>
    </source>
</evidence>
<reference evidence="1 2" key="1">
    <citation type="submission" date="2021-01" db="EMBL/GenBank/DDBJ databases">
        <title>Whole genome shotgun sequence of Planotetraspora kaengkrachanensis NBRC 104272.</title>
        <authorList>
            <person name="Komaki H."/>
            <person name="Tamura T."/>
        </authorList>
    </citation>
    <scope>NUCLEOTIDE SEQUENCE [LARGE SCALE GENOMIC DNA]</scope>
    <source>
        <strain evidence="1 2">NBRC 104272</strain>
    </source>
</reference>
<dbReference type="EMBL" id="BONV01000031">
    <property type="protein sequence ID" value="GIG82529.1"/>
    <property type="molecule type" value="Genomic_DNA"/>
</dbReference>